<dbReference type="RefSeq" id="XP_047772455.1">
    <property type="nucleotide sequence ID" value="XM_047921261.1"/>
</dbReference>
<dbReference type="GeneID" id="72001993"/>
<accession>A0ABQ8JXI0</accession>
<dbReference type="EMBL" id="JADCUA010000046">
    <property type="protein sequence ID" value="KAH9828814.1"/>
    <property type="molecule type" value="Genomic_DNA"/>
</dbReference>
<proteinExistence type="predicted"/>
<evidence type="ECO:0000313" key="1">
    <source>
        <dbReference type="EMBL" id="KAH9828814.1"/>
    </source>
</evidence>
<reference evidence="1 2" key="1">
    <citation type="journal article" date="2021" name="Environ. Microbiol.">
        <title>Gene family expansions and transcriptome signatures uncover fungal adaptations to wood decay.</title>
        <authorList>
            <person name="Hage H."/>
            <person name="Miyauchi S."/>
            <person name="Viragh M."/>
            <person name="Drula E."/>
            <person name="Min B."/>
            <person name="Chaduli D."/>
            <person name="Navarro D."/>
            <person name="Favel A."/>
            <person name="Norest M."/>
            <person name="Lesage-Meessen L."/>
            <person name="Balint B."/>
            <person name="Merenyi Z."/>
            <person name="de Eugenio L."/>
            <person name="Morin E."/>
            <person name="Martinez A.T."/>
            <person name="Baldrian P."/>
            <person name="Stursova M."/>
            <person name="Martinez M.J."/>
            <person name="Novotny C."/>
            <person name="Magnuson J.K."/>
            <person name="Spatafora J.W."/>
            <person name="Maurice S."/>
            <person name="Pangilinan J."/>
            <person name="Andreopoulos W."/>
            <person name="LaButti K."/>
            <person name="Hundley H."/>
            <person name="Na H."/>
            <person name="Kuo A."/>
            <person name="Barry K."/>
            <person name="Lipzen A."/>
            <person name="Henrissat B."/>
            <person name="Riley R."/>
            <person name="Ahrendt S."/>
            <person name="Nagy L.G."/>
            <person name="Grigoriev I.V."/>
            <person name="Martin F."/>
            <person name="Rosso M.N."/>
        </authorList>
    </citation>
    <scope>NUCLEOTIDE SEQUENCE [LARGE SCALE GENOMIC DNA]</scope>
    <source>
        <strain evidence="1 2">CIRM-BRFM 1785</strain>
    </source>
</reference>
<name>A0ABQ8JXI0_9APHY</name>
<evidence type="ECO:0000313" key="2">
    <source>
        <dbReference type="Proteomes" id="UP000814176"/>
    </source>
</evidence>
<keyword evidence="2" id="KW-1185">Reference proteome</keyword>
<gene>
    <name evidence="1" type="ORF">C8Q71DRAFT_718921</name>
</gene>
<organism evidence="1 2">
    <name type="scientific">Rhodofomes roseus</name>
    <dbReference type="NCBI Taxonomy" id="34475"/>
    <lineage>
        <taxon>Eukaryota</taxon>
        <taxon>Fungi</taxon>
        <taxon>Dikarya</taxon>
        <taxon>Basidiomycota</taxon>
        <taxon>Agaricomycotina</taxon>
        <taxon>Agaricomycetes</taxon>
        <taxon>Polyporales</taxon>
        <taxon>Rhodofomes</taxon>
    </lineage>
</organism>
<protein>
    <submittedName>
        <fullName evidence="1">Uncharacterized protein</fullName>
    </submittedName>
</protein>
<sequence>IELSRIPNMAFAKVGIHAKTNIMFPEMWSPHLSPAISHDRLVEFYEQIVLPSLRDINHPHISHWPGSYGSAEMQARDRHGQYHFKNVELSALEIGRFVRKMKARMEGIREFRNAFFYHEVRGAKGGTHHNPHDNDDAKRVLKETFKHLDFTKISNADLAHRWYVDVAIEVEHPGHVVHWKDEFHAEILQHAMPHASAAGITSLIANRNFLRDACVQLSDISGFRVPTTIIGRADGVKYVNVYCTEKEMHYQLHVGQWRKVTPSELLPGNMGGLLDRINKWTEVLFDNSGGTGHPAQPASARYEVRVAANKCGAALRDVPYEMLTKACVSIPARRWW</sequence>
<feature type="non-terminal residue" evidence="1">
    <location>
        <position position="1"/>
    </location>
</feature>
<comment type="caution">
    <text evidence="1">The sequence shown here is derived from an EMBL/GenBank/DDBJ whole genome shotgun (WGS) entry which is preliminary data.</text>
</comment>
<dbReference type="Proteomes" id="UP000814176">
    <property type="component" value="Unassembled WGS sequence"/>
</dbReference>